<evidence type="ECO:0000259" key="15">
    <source>
        <dbReference type="Pfam" id="PF02887"/>
    </source>
</evidence>
<dbReference type="Gene3D" id="2.40.33.10">
    <property type="entry name" value="PK beta-barrel domain-like"/>
    <property type="match status" value="1"/>
</dbReference>
<evidence type="ECO:0000256" key="1">
    <source>
        <dbReference type="ARBA" id="ARBA00004997"/>
    </source>
</evidence>
<organism evidence="16 17">
    <name type="scientific">Pyrobaculum arsenaticum</name>
    <dbReference type="NCBI Taxonomy" id="121277"/>
    <lineage>
        <taxon>Archaea</taxon>
        <taxon>Thermoproteota</taxon>
        <taxon>Thermoprotei</taxon>
        <taxon>Thermoproteales</taxon>
        <taxon>Thermoproteaceae</taxon>
        <taxon>Pyrobaculum</taxon>
    </lineage>
</organism>
<dbReference type="UniPathway" id="UPA00109">
    <property type="reaction ID" value="UER00188"/>
</dbReference>
<feature type="domain" description="Pyruvate kinase C-terminal" evidence="15">
    <location>
        <begin position="350"/>
        <end position="422"/>
    </location>
</feature>
<comment type="pathway">
    <text evidence="1 13">Carbohydrate degradation; glycolysis; pyruvate from D-glyceraldehyde 3-phosphate: step 5/5.</text>
</comment>
<keyword evidence="10 13" id="KW-0324">Glycolysis</keyword>
<dbReference type="InterPro" id="IPR015806">
    <property type="entry name" value="Pyrv_Knase_insert_dom_sf"/>
</dbReference>
<dbReference type="PRINTS" id="PR01050">
    <property type="entry name" value="PYRUVTKNASE"/>
</dbReference>
<dbReference type="OMA" id="RVHHIGE"/>
<evidence type="ECO:0000256" key="10">
    <source>
        <dbReference type="ARBA" id="ARBA00023152"/>
    </source>
</evidence>
<dbReference type="GeneID" id="5055041"/>
<protein>
    <recommendedName>
        <fullName evidence="3 12">Pyruvate kinase</fullName>
        <ecNumber evidence="3 12">2.7.1.40</ecNumber>
    </recommendedName>
</protein>
<gene>
    <name evidence="16" type="primary">pyk</name>
    <name evidence="16" type="ORF">HC235_06895</name>
</gene>
<keyword evidence="8" id="KW-0067">ATP-binding</keyword>
<evidence type="ECO:0000256" key="3">
    <source>
        <dbReference type="ARBA" id="ARBA00012142"/>
    </source>
</evidence>
<keyword evidence="5" id="KW-0479">Metal-binding</keyword>
<evidence type="ECO:0000256" key="11">
    <source>
        <dbReference type="ARBA" id="ARBA00023317"/>
    </source>
</evidence>
<evidence type="ECO:0000256" key="4">
    <source>
        <dbReference type="ARBA" id="ARBA00022679"/>
    </source>
</evidence>
<dbReference type="RefSeq" id="WP_011899588.1">
    <property type="nucleotide sequence ID" value="NZ_JAAVJF010000003.1"/>
</dbReference>
<dbReference type="InterPro" id="IPR011037">
    <property type="entry name" value="Pyrv_Knase-like_insert_dom_sf"/>
</dbReference>
<comment type="catalytic activity">
    <reaction evidence="13">
        <text>pyruvate + ATP = phosphoenolpyruvate + ADP + H(+)</text>
        <dbReference type="Rhea" id="RHEA:18157"/>
        <dbReference type="ChEBI" id="CHEBI:15361"/>
        <dbReference type="ChEBI" id="CHEBI:15378"/>
        <dbReference type="ChEBI" id="CHEBI:30616"/>
        <dbReference type="ChEBI" id="CHEBI:58702"/>
        <dbReference type="ChEBI" id="CHEBI:456216"/>
        <dbReference type="EC" id="2.7.1.40"/>
    </reaction>
</comment>
<name>A0A7L4PCW2_9CREN</name>
<dbReference type="GO" id="GO:0000287">
    <property type="term" value="F:magnesium ion binding"/>
    <property type="evidence" value="ECO:0007669"/>
    <property type="project" value="UniProtKB-UniRule"/>
</dbReference>
<evidence type="ECO:0000313" key="17">
    <source>
        <dbReference type="Proteomes" id="UP000554766"/>
    </source>
</evidence>
<evidence type="ECO:0000259" key="14">
    <source>
        <dbReference type="Pfam" id="PF00224"/>
    </source>
</evidence>
<evidence type="ECO:0000256" key="8">
    <source>
        <dbReference type="ARBA" id="ARBA00022840"/>
    </source>
</evidence>
<keyword evidence="4 13" id="KW-0808">Transferase</keyword>
<dbReference type="AlphaFoldDB" id="A0A7L4PCW2"/>
<accession>A0A7L4PCW2</accession>
<dbReference type="Pfam" id="PF00224">
    <property type="entry name" value="PK"/>
    <property type="match status" value="1"/>
</dbReference>
<dbReference type="Proteomes" id="UP000554766">
    <property type="component" value="Unassembled WGS sequence"/>
</dbReference>
<dbReference type="PANTHER" id="PTHR11817">
    <property type="entry name" value="PYRUVATE KINASE"/>
    <property type="match status" value="1"/>
</dbReference>
<keyword evidence="11 16" id="KW-0670">Pyruvate</keyword>
<comment type="caution">
    <text evidence="16">The sequence shown here is derived from an EMBL/GenBank/DDBJ whole genome shotgun (WGS) entry which is preliminary data.</text>
</comment>
<dbReference type="InterPro" id="IPR015793">
    <property type="entry name" value="Pyrv_Knase_brl"/>
</dbReference>
<dbReference type="GO" id="GO:0030955">
    <property type="term" value="F:potassium ion binding"/>
    <property type="evidence" value="ECO:0007669"/>
    <property type="project" value="UniProtKB-UniRule"/>
</dbReference>
<dbReference type="GO" id="GO:0016301">
    <property type="term" value="F:kinase activity"/>
    <property type="evidence" value="ECO:0007669"/>
    <property type="project" value="UniProtKB-KW"/>
</dbReference>
<keyword evidence="9 13" id="KW-0460">Magnesium</keyword>
<evidence type="ECO:0000256" key="12">
    <source>
        <dbReference type="NCBIfam" id="TIGR01064"/>
    </source>
</evidence>
<comment type="similarity">
    <text evidence="2 13">Belongs to the pyruvate kinase family.</text>
</comment>
<evidence type="ECO:0000256" key="13">
    <source>
        <dbReference type="RuleBase" id="RU000504"/>
    </source>
</evidence>
<dbReference type="EC" id="2.7.1.40" evidence="3 12"/>
<dbReference type="GO" id="GO:0004743">
    <property type="term" value="F:pyruvate kinase activity"/>
    <property type="evidence" value="ECO:0007669"/>
    <property type="project" value="UniProtKB-UniRule"/>
</dbReference>
<dbReference type="Gene3D" id="3.20.20.60">
    <property type="entry name" value="Phosphoenolpyruvate-binding domains"/>
    <property type="match status" value="1"/>
</dbReference>
<dbReference type="InterPro" id="IPR036918">
    <property type="entry name" value="Pyrv_Knase_C_sf"/>
</dbReference>
<reference evidence="16 17" key="1">
    <citation type="journal article" date="2020" name="Nat. Commun.">
        <title>The structures of two archaeal type IV pili illuminate evolutionary relationships.</title>
        <authorList>
            <person name="Wang F."/>
            <person name="Baquero D.P."/>
            <person name="Su Z."/>
            <person name="Beltran L.C."/>
            <person name="Prangishvili D."/>
            <person name="Krupovic M."/>
            <person name="Egelman E.H."/>
        </authorList>
    </citation>
    <scope>NUCLEOTIDE SEQUENCE [LARGE SCALE GENOMIC DNA]</scope>
    <source>
        <strain evidence="16 17">2GA</strain>
    </source>
</reference>
<feature type="domain" description="Pyruvate kinase barrel" evidence="14">
    <location>
        <begin position="5"/>
        <end position="322"/>
    </location>
</feature>
<dbReference type="EMBL" id="JAAVJF010000003">
    <property type="protein sequence ID" value="NYR15666.1"/>
    <property type="molecule type" value="Genomic_DNA"/>
</dbReference>
<dbReference type="InterPro" id="IPR001697">
    <property type="entry name" value="Pyr_Knase"/>
</dbReference>
<dbReference type="SUPFAM" id="SSF52935">
    <property type="entry name" value="PK C-terminal domain-like"/>
    <property type="match status" value="1"/>
</dbReference>
<evidence type="ECO:0000256" key="2">
    <source>
        <dbReference type="ARBA" id="ARBA00008663"/>
    </source>
</evidence>
<keyword evidence="17" id="KW-1185">Reference proteome</keyword>
<dbReference type="NCBIfam" id="TIGR01064">
    <property type="entry name" value="pyruv_kin"/>
    <property type="match status" value="1"/>
</dbReference>
<proteinExistence type="inferred from homology"/>
<dbReference type="SUPFAM" id="SSF51621">
    <property type="entry name" value="Phosphoenolpyruvate/pyruvate domain"/>
    <property type="match status" value="1"/>
</dbReference>
<dbReference type="SUPFAM" id="SSF50800">
    <property type="entry name" value="PK beta-barrel domain-like"/>
    <property type="match status" value="1"/>
</dbReference>
<dbReference type="InterPro" id="IPR040442">
    <property type="entry name" value="Pyrv_kinase-like_dom_sf"/>
</dbReference>
<dbReference type="Pfam" id="PF02887">
    <property type="entry name" value="PK_C"/>
    <property type="match status" value="1"/>
</dbReference>
<dbReference type="GO" id="GO:0005524">
    <property type="term" value="F:ATP binding"/>
    <property type="evidence" value="ECO:0007669"/>
    <property type="project" value="UniProtKB-KW"/>
</dbReference>
<evidence type="ECO:0000256" key="5">
    <source>
        <dbReference type="ARBA" id="ARBA00022723"/>
    </source>
</evidence>
<dbReference type="InterPro" id="IPR015813">
    <property type="entry name" value="Pyrv/PenolPyrv_kinase-like_dom"/>
</dbReference>
<dbReference type="InterPro" id="IPR015795">
    <property type="entry name" value="Pyrv_Knase_C"/>
</dbReference>
<keyword evidence="7 13" id="KW-0418">Kinase</keyword>
<evidence type="ECO:0000256" key="6">
    <source>
        <dbReference type="ARBA" id="ARBA00022741"/>
    </source>
</evidence>
<evidence type="ECO:0000256" key="7">
    <source>
        <dbReference type="ARBA" id="ARBA00022777"/>
    </source>
</evidence>
<evidence type="ECO:0000313" key="16">
    <source>
        <dbReference type="EMBL" id="NYR15666.1"/>
    </source>
</evidence>
<sequence length="449" mass="49087">MTLAKRVATLGPSTDALAPPDITRLLDSVNGVRINLAHASLEEVKSRLTTVRRYEKERGRPLAVIADLKGPSVRVGSVDPVEVRAGDRVVFKMGDKSDGSYIPISTRAFFQTAEPGDLILMLDGKLKLRVTEAGPDYVKAVSESDGIVTSGKAVVIEGKDFDLPQPAEEDVEILQRLSAVKEELDYVSVSLAKSCKDVDSVRSLLEELGYESLIAVKVESRGAVETLESLIQCSDYIVVGRGDLGLHYKLELLPAVQRRVVNTCLKHGKPVAVATQLLDSIQNSPVPTRAEVNDVYTTASMGVDSLWLTNETAVGKYPIDAVMWLSKILANVEYSFESRAEPRDVRDRFALGLVEMAEDLGANILVYSMTGTLARRIAKFRPRNVVYVGTPNIKVARRLAAIWALEPLHVPSESYEEGLEKLTTLKGIPPYVATFGIRGGSHTIKVKFN</sequence>
<evidence type="ECO:0000256" key="9">
    <source>
        <dbReference type="ARBA" id="ARBA00022842"/>
    </source>
</evidence>
<keyword evidence="6" id="KW-0547">Nucleotide-binding</keyword>
<dbReference type="Gene3D" id="3.40.1380.20">
    <property type="entry name" value="Pyruvate kinase, C-terminal domain"/>
    <property type="match status" value="1"/>
</dbReference>